<dbReference type="SUPFAM" id="SSF103473">
    <property type="entry name" value="MFS general substrate transporter"/>
    <property type="match status" value="1"/>
</dbReference>
<dbReference type="NCBIfam" id="TIGR00879">
    <property type="entry name" value="SP"/>
    <property type="match status" value="1"/>
</dbReference>
<dbReference type="InterPro" id="IPR036259">
    <property type="entry name" value="MFS_trans_sf"/>
</dbReference>
<evidence type="ECO:0000256" key="2">
    <source>
        <dbReference type="ARBA" id="ARBA00010992"/>
    </source>
</evidence>
<dbReference type="PROSITE" id="PS00216">
    <property type="entry name" value="SUGAR_TRANSPORT_1"/>
    <property type="match status" value="1"/>
</dbReference>
<feature type="domain" description="Major facilitator superfamily (MFS) profile" evidence="10">
    <location>
        <begin position="1"/>
        <end position="438"/>
    </location>
</feature>
<dbReference type="InterPro" id="IPR050360">
    <property type="entry name" value="MFS_Sugar_Transporters"/>
</dbReference>
<dbReference type="EMBL" id="AZGY01000009">
    <property type="protein sequence ID" value="KZZ95459.1"/>
    <property type="molecule type" value="Genomic_DNA"/>
</dbReference>
<dbReference type="Proteomes" id="UP000078544">
    <property type="component" value="Unassembled WGS sequence"/>
</dbReference>
<dbReference type="InterPro" id="IPR003663">
    <property type="entry name" value="Sugar/inositol_transpt"/>
</dbReference>
<keyword evidence="5 9" id="KW-1133">Transmembrane helix</keyword>
<dbReference type="InterPro" id="IPR020846">
    <property type="entry name" value="MFS_dom"/>
</dbReference>
<feature type="transmembrane region" description="Helical" evidence="9">
    <location>
        <begin position="313"/>
        <end position="333"/>
    </location>
</feature>
<dbReference type="Gene3D" id="1.20.1250.20">
    <property type="entry name" value="MFS general substrate transporter like domains"/>
    <property type="match status" value="1"/>
</dbReference>
<feature type="transmembrane region" description="Helical" evidence="9">
    <location>
        <begin position="345"/>
        <end position="365"/>
    </location>
</feature>
<sequence length="479" mass="53209">MDQFVERFPQVSQNAPGAGFYKGLMTAMITLGAFIGSLNQGWIADAYSRKYSITIAVVIFTVGSALQTAAVNYAMLVIARLIGGIGIGMLSMVVPLYISEISPPEARGTLLVLEELSIVLGIVISFWITFGTRHIENHWSWQLPFLLQIIPGLILGFGATLLPFSPRWLASMGRSQEALFNLARLRALPVTDTRVRREWLDILTESKFQKGILADRHPVLIQGGFGNKLKLELSTWIDCFRSGCWRRTHVGAGLMFFSQFVGINALIYYSPTLFGTMGLDTELQLIMSGVLNVTQLIGVMSSLWTLDRYGRRIILLCGSAGMFVSHVVIAILVSKYSDAWQSHRVEGWISVAFLLFYMLAFGASWGPVPWGMPSEIFPSSLRAKGVSISTCSTWINNFIIGLITPPLVQNTGYGAYVFFAVFCFLSLVWTYIFVPETNGKTLEQMDDVFKDHSSFQEVERKNIIFAEAVSEMAAGTLTY</sequence>
<dbReference type="InterPro" id="IPR005829">
    <property type="entry name" value="Sugar_transporter_CS"/>
</dbReference>
<evidence type="ECO:0000256" key="7">
    <source>
        <dbReference type="ARBA" id="ARBA00023180"/>
    </source>
</evidence>
<evidence type="ECO:0000256" key="8">
    <source>
        <dbReference type="RuleBase" id="RU003346"/>
    </source>
</evidence>
<keyword evidence="6 9" id="KW-0472">Membrane</keyword>
<reference evidence="11 12" key="1">
    <citation type="journal article" date="2016" name="Genome Biol. Evol.">
        <title>Divergent and convergent evolution of fungal pathogenicity.</title>
        <authorList>
            <person name="Shang Y."/>
            <person name="Xiao G."/>
            <person name="Zheng P."/>
            <person name="Cen K."/>
            <person name="Zhan S."/>
            <person name="Wang C."/>
        </authorList>
    </citation>
    <scope>NUCLEOTIDE SEQUENCE [LARGE SCALE GENOMIC DNA]</scope>
    <source>
        <strain evidence="11 12">RCEF 2490</strain>
    </source>
</reference>
<dbReference type="PANTHER" id="PTHR48022">
    <property type="entry name" value="PLASTIDIC GLUCOSE TRANSPORTER 4"/>
    <property type="match status" value="1"/>
</dbReference>
<keyword evidence="7" id="KW-0325">Glycoprotein</keyword>
<comment type="subcellular location">
    <subcellularLocation>
        <location evidence="1">Membrane</location>
        <topology evidence="1">Multi-pass membrane protein</topology>
    </subcellularLocation>
</comment>
<feature type="transmembrane region" description="Helical" evidence="9">
    <location>
        <begin position="77"/>
        <end position="98"/>
    </location>
</feature>
<proteinExistence type="inferred from homology"/>
<dbReference type="OrthoDB" id="8120565at2759"/>
<dbReference type="GO" id="GO:0005351">
    <property type="term" value="F:carbohydrate:proton symporter activity"/>
    <property type="evidence" value="ECO:0007669"/>
    <property type="project" value="TreeGrafter"/>
</dbReference>
<comment type="similarity">
    <text evidence="2 8">Belongs to the major facilitator superfamily. Sugar transporter (TC 2.A.1.1) family.</text>
</comment>
<evidence type="ECO:0000256" key="4">
    <source>
        <dbReference type="ARBA" id="ARBA00022692"/>
    </source>
</evidence>
<feature type="transmembrane region" description="Helical" evidence="9">
    <location>
        <begin position="250"/>
        <end position="271"/>
    </location>
</feature>
<organism evidence="11 12">
    <name type="scientific">Moelleriella libera RCEF 2490</name>
    <dbReference type="NCBI Taxonomy" id="1081109"/>
    <lineage>
        <taxon>Eukaryota</taxon>
        <taxon>Fungi</taxon>
        <taxon>Dikarya</taxon>
        <taxon>Ascomycota</taxon>
        <taxon>Pezizomycotina</taxon>
        <taxon>Sordariomycetes</taxon>
        <taxon>Hypocreomycetidae</taxon>
        <taxon>Hypocreales</taxon>
        <taxon>Clavicipitaceae</taxon>
        <taxon>Moelleriella</taxon>
    </lineage>
</organism>
<feature type="transmembrane region" description="Helical" evidence="9">
    <location>
        <begin position="145"/>
        <end position="164"/>
    </location>
</feature>
<gene>
    <name evidence="11" type="ORF">AAL_04690</name>
</gene>
<evidence type="ECO:0000313" key="11">
    <source>
        <dbReference type="EMBL" id="KZZ95459.1"/>
    </source>
</evidence>
<dbReference type="PROSITE" id="PS00217">
    <property type="entry name" value="SUGAR_TRANSPORT_2"/>
    <property type="match status" value="1"/>
</dbReference>
<dbReference type="Pfam" id="PF00083">
    <property type="entry name" value="Sugar_tr"/>
    <property type="match status" value="1"/>
</dbReference>
<dbReference type="InterPro" id="IPR005828">
    <property type="entry name" value="MFS_sugar_transport-like"/>
</dbReference>
<name>A0A168BLK9_9HYPO</name>
<feature type="transmembrane region" description="Helical" evidence="9">
    <location>
        <begin position="110"/>
        <end position="130"/>
    </location>
</feature>
<comment type="caution">
    <text evidence="11">The sequence shown here is derived from an EMBL/GenBank/DDBJ whole genome shotgun (WGS) entry which is preliminary data.</text>
</comment>
<keyword evidence="4 9" id="KW-0812">Transmembrane</keyword>
<evidence type="ECO:0000256" key="5">
    <source>
        <dbReference type="ARBA" id="ARBA00022989"/>
    </source>
</evidence>
<accession>A0A168BLK9</accession>
<evidence type="ECO:0000313" key="12">
    <source>
        <dbReference type="Proteomes" id="UP000078544"/>
    </source>
</evidence>
<evidence type="ECO:0000259" key="10">
    <source>
        <dbReference type="PROSITE" id="PS50850"/>
    </source>
</evidence>
<dbReference type="PANTHER" id="PTHR48022:SF14">
    <property type="entry name" value="MAJOR FACILITATOR SUPERFAMILY (MFS) PROFILE DOMAIN-CONTAINING PROTEIN-RELATED"/>
    <property type="match status" value="1"/>
</dbReference>
<feature type="transmembrane region" description="Helical" evidence="9">
    <location>
        <begin position="386"/>
        <end position="407"/>
    </location>
</feature>
<keyword evidence="3 8" id="KW-0813">Transport</keyword>
<dbReference type="PROSITE" id="PS50850">
    <property type="entry name" value="MFS"/>
    <property type="match status" value="1"/>
</dbReference>
<keyword evidence="12" id="KW-1185">Reference proteome</keyword>
<feature type="transmembrane region" description="Helical" evidence="9">
    <location>
        <begin position="51"/>
        <end position="71"/>
    </location>
</feature>
<dbReference type="AlphaFoldDB" id="A0A168BLK9"/>
<feature type="transmembrane region" description="Helical" evidence="9">
    <location>
        <begin position="413"/>
        <end position="434"/>
    </location>
</feature>
<dbReference type="PRINTS" id="PR00171">
    <property type="entry name" value="SUGRTRNSPORT"/>
</dbReference>
<dbReference type="GO" id="GO:0016020">
    <property type="term" value="C:membrane"/>
    <property type="evidence" value="ECO:0007669"/>
    <property type="project" value="UniProtKB-SubCell"/>
</dbReference>
<dbReference type="FunFam" id="1.20.1250.20:FF:000026">
    <property type="entry name" value="MFS quinate transporter QutD"/>
    <property type="match status" value="1"/>
</dbReference>
<feature type="transmembrane region" description="Helical" evidence="9">
    <location>
        <begin position="283"/>
        <end position="306"/>
    </location>
</feature>
<evidence type="ECO:0000256" key="9">
    <source>
        <dbReference type="SAM" id="Phobius"/>
    </source>
</evidence>
<protein>
    <submittedName>
        <fullName evidence="11">General substrate transporter</fullName>
    </submittedName>
</protein>
<evidence type="ECO:0000256" key="6">
    <source>
        <dbReference type="ARBA" id="ARBA00023136"/>
    </source>
</evidence>
<feature type="transmembrane region" description="Helical" evidence="9">
    <location>
        <begin position="20"/>
        <end position="39"/>
    </location>
</feature>
<evidence type="ECO:0000256" key="1">
    <source>
        <dbReference type="ARBA" id="ARBA00004141"/>
    </source>
</evidence>
<evidence type="ECO:0000256" key="3">
    <source>
        <dbReference type="ARBA" id="ARBA00022448"/>
    </source>
</evidence>
<dbReference type="STRING" id="1081109.A0A168BLK9"/>